<dbReference type="Gene3D" id="3.90.700.10">
    <property type="entry name" value="Succinate dehydrogenase/fumarate reductase flavoprotein, catalytic domain"/>
    <property type="match status" value="1"/>
</dbReference>
<comment type="cofactor">
    <cofactor evidence="1">
        <name>FAD</name>
        <dbReference type="ChEBI" id="CHEBI:57692"/>
    </cofactor>
</comment>
<evidence type="ECO:0000259" key="5">
    <source>
        <dbReference type="Pfam" id="PF00890"/>
    </source>
</evidence>
<dbReference type="PANTHER" id="PTHR43400:SF10">
    <property type="entry name" value="3-OXOSTEROID 1-DEHYDROGENASE"/>
    <property type="match status" value="1"/>
</dbReference>
<proteinExistence type="predicted"/>
<keyword evidence="4" id="KW-0560">Oxidoreductase</keyword>
<dbReference type="InterPro" id="IPR027477">
    <property type="entry name" value="Succ_DH/fumarate_Rdtase_cat_sf"/>
</dbReference>
<gene>
    <name evidence="6" type="ORF">E4V82_03100</name>
</gene>
<dbReference type="GO" id="GO:0033765">
    <property type="term" value="F:steroid dehydrogenase activity, acting on the CH-CH group of donors"/>
    <property type="evidence" value="ECO:0007669"/>
    <property type="project" value="UniProtKB-ARBA"/>
</dbReference>
<dbReference type="Gene3D" id="3.50.50.60">
    <property type="entry name" value="FAD/NAD(P)-binding domain"/>
    <property type="match status" value="2"/>
</dbReference>
<evidence type="ECO:0000256" key="2">
    <source>
        <dbReference type="ARBA" id="ARBA00022630"/>
    </source>
</evidence>
<reference evidence="6 7" key="1">
    <citation type="journal article" date="2019" name="Lett. Appl. Microbiol.">
        <title>A case of 'blown pack' spoilage of vacuum-packaged pork likely associated with Clostridium estertheticum in Canada.</title>
        <authorList>
            <person name="Zhang P."/>
            <person name="Ward P."/>
            <person name="McMullen L.M."/>
            <person name="Yang X."/>
        </authorList>
    </citation>
    <scope>NUCLEOTIDE SEQUENCE [LARGE SCALE GENOMIC DNA]</scope>
    <source>
        <strain evidence="6 7">MA19</strain>
    </source>
</reference>
<dbReference type="InterPro" id="IPR003953">
    <property type="entry name" value="FAD-dep_OxRdtase_2_FAD-bd"/>
</dbReference>
<dbReference type="GO" id="GO:0008202">
    <property type="term" value="P:steroid metabolic process"/>
    <property type="evidence" value="ECO:0007669"/>
    <property type="project" value="UniProtKB-ARBA"/>
</dbReference>
<sequence>MNALENMVLYIRRDFMYKQAENKIGMITKTIETEVIVCGGGTAGIITALTAAENGAKVILLEKGNNCYPPRTFIGAIGSKVQREHGVEIDRNEIVNELCRHACYRVDQRLINLWADESGEMIDWLESIMIDNGMKVTLETDINKNMDIKEWSTCHCFYNDNTENKKRPVKILEERMKAHGVDIRTRTPMIQLIRDDDKVVGVIAKNSDGEYIQINASKGVVLATGGYSNNMEMLKELNPIAAFNISSLPLTPGVTGDGIKAAKKIGAEMDLISTAMIFDRGAVKPGKVAGEPFEDKLFWLGSQPFLKVNKLGERYTNESVPYDFCIHAASMQPGKVWCSIFDSNWMEDVLEFHTIGCSRVVLPEDIEKYPCNFNVKIIEGMNEQLLKAGYMQQANTIEELAEKLMLPPKTLEANIYHYNELCEKGEDEDFGKTSFRMRPIIKAPFYGITVGGNLLCTLDGLRINTDMQVLDTNIEPIKGLFAVGNDSGGFFAYSYPELTPGVAAGRSMTFGRHVGKYLADL</sequence>
<dbReference type="Proteomes" id="UP000342249">
    <property type="component" value="Unassembled WGS sequence"/>
</dbReference>
<name>A0A5N7IXA4_9CLOT</name>
<accession>A0A5N7IXA4</accession>
<evidence type="ECO:0000256" key="4">
    <source>
        <dbReference type="ARBA" id="ARBA00023002"/>
    </source>
</evidence>
<dbReference type="SUPFAM" id="SSF56425">
    <property type="entry name" value="Succinate dehydrogenase/fumarate reductase flavoprotein, catalytic domain"/>
    <property type="match status" value="1"/>
</dbReference>
<dbReference type="InterPro" id="IPR036188">
    <property type="entry name" value="FAD/NAD-bd_sf"/>
</dbReference>
<dbReference type="PANTHER" id="PTHR43400">
    <property type="entry name" value="FUMARATE REDUCTASE"/>
    <property type="match status" value="1"/>
</dbReference>
<evidence type="ECO:0000313" key="6">
    <source>
        <dbReference type="EMBL" id="MPQ61105.1"/>
    </source>
</evidence>
<feature type="domain" description="FAD-dependent oxidoreductase 2 FAD-binding" evidence="5">
    <location>
        <begin position="35"/>
        <end position="490"/>
    </location>
</feature>
<keyword evidence="3" id="KW-0274">FAD</keyword>
<dbReference type="Pfam" id="PF00890">
    <property type="entry name" value="FAD_binding_2"/>
    <property type="match status" value="1"/>
</dbReference>
<evidence type="ECO:0000256" key="3">
    <source>
        <dbReference type="ARBA" id="ARBA00022827"/>
    </source>
</evidence>
<dbReference type="AlphaFoldDB" id="A0A5N7IXA4"/>
<dbReference type="PRINTS" id="PR00411">
    <property type="entry name" value="PNDRDTASEI"/>
</dbReference>
<comment type="caution">
    <text evidence="6">The sequence shown here is derived from an EMBL/GenBank/DDBJ whole genome shotgun (WGS) entry which is preliminary data.</text>
</comment>
<dbReference type="SUPFAM" id="SSF51905">
    <property type="entry name" value="FAD/NAD(P)-binding domain"/>
    <property type="match status" value="1"/>
</dbReference>
<keyword evidence="2" id="KW-0285">Flavoprotein</keyword>
<organism evidence="6 7">
    <name type="scientific">Clostridium estertheticum</name>
    <dbReference type="NCBI Taxonomy" id="238834"/>
    <lineage>
        <taxon>Bacteria</taxon>
        <taxon>Bacillati</taxon>
        <taxon>Bacillota</taxon>
        <taxon>Clostridia</taxon>
        <taxon>Eubacteriales</taxon>
        <taxon>Clostridiaceae</taxon>
        <taxon>Clostridium</taxon>
    </lineage>
</organism>
<dbReference type="InterPro" id="IPR050315">
    <property type="entry name" value="FAD-oxidoreductase_2"/>
</dbReference>
<evidence type="ECO:0000256" key="1">
    <source>
        <dbReference type="ARBA" id="ARBA00001974"/>
    </source>
</evidence>
<dbReference type="EMBL" id="SPSF01000012">
    <property type="protein sequence ID" value="MPQ61105.1"/>
    <property type="molecule type" value="Genomic_DNA"/>
</dbReference>
<protein>
    <submittedName>
        <fullName evidence="6">FAD-dependent oxidoreductase</fullName>
    </submittedName>
</protein>
<evidence type="ECO:0000313" key="7">
    <source>
        <dbReference type="Proteomes" id="UP000342249"/>
    </source>
</evidence>